<dbReference type="Proteomes" id="UP001153954">
    <property type="component" value="Unassembled WGS sequence"/>
</dbReference>
<dbReference type="EMBL" id="CAKOGL010000026">
    <property type="protein sequence ID" value="CAH2103262.1"/>
    <property type="molecule type" value="Genomic_DNA"/>
</dbReference>
<keyword evidence="2" id="KW-1185">Reference proteome</keyword>
<name>A0AAU9UYY8_EUPED</name>
<gene>
    <name evidence="1" type="ORF">EEDITHA_LOCUS17801</name>
</gene>
<comment type="caution">
    <text evidence="1">The sequence shown here is derived from an EMBL/GenBank/DDBJ whole genome shotgun (WGS) entry which is preliminary data.</text>
</comment>
<evidence type="ECO:0000313" key="1">
    <source>
        <dbReference type="EMBL" id="CAH2103262.1"/>
    </source>
</evidence>
<proteinExistence type="predicted"/>
<reference evidence="1" key="1">
    <citation type="submission" date="2022-03" db="EMBL/GenBank/DDBJ databases">
        <authorList>
            <person name="Tunstrom K."/>
        </authorList>
    </citation>
    <scope>NUCLEOTIDE SEQUENCE</scope>
</reference>
<accession>A0AAU9UYY8</accession>
<dbReference type="AlphaFoldDB" id="A0AAU9UYY8"/>
<sequence length="342" mass="40608">MNGTTDKKTLYSYVSLREKKYSGLNYNYTNNTALYANFVPFLMDLSMKLLRNVHDNIKNNYGLSKTDIKILEDAFKSSRIEYHFILKDNIKIMMDKMNYNYPEVLLLDFTDFSNYLIQIIIESNLNKLSGEVLSKPSYAYNYLLKYSILRQQMKIVINIIEVNICDKFSICVQKSDYSEYLTEWLRYILNANNVTINKLFYEISRISKSNLYNSTTMIKFHHKLDIITASGCIYQRSAIDFLDEVVSGHDIIKFVNRELRKYVILFKNLFEIVDENYEVNTTNEKELDKISKRLHLWIESENFEIRPVLEDIVDNIWYNVQKWPTKVQINLRNICTEIITLK</sequence>
<evidence type="ECO:0000313" key="2">
    <source>
        <dbReference type="Proteomes" id="UP001153954"/>
    </source>
</evidence>
<organism evidence="1 2">
    <name type="scientific">Euphydryas editha</name>
    <name type="common">Edith's checkerspot</name>
    <dbReference type="NCBI Taxonomy" id="104508"/>
    <lineage>
        <taxon>Eukaryota</taxon>
        <taxon>Metazoa</taxon>
        <taxon>Ecdysozoa</taxon>
        <taxon>Arthropoda</taxon>
        <taxon>Hexapoda</taxon>
        <taxon>Insecta</taxon>
        <taxon>Pterygota</taxon>
        <taxon>Neoptera</taxon>
        <taxon>Endopterygota</taxon>
        <taxon>Lepidoptera</taxon>
        <taxon>Glossata</taxon>
        <taxon>Ditrysia</taxon>
        <taxon>Papilionoidea</taxon>
        <taxon>Nymphalidae</taxon>
        <taxon>Nymphalinae</taxon>
        <taxon>Euphydryas</taxon>
    </lineage>
</organism>
<protein>
    <submittedName>
        <fullName evidence="1">Uncharacterized protein</fullName>
    </submittedName>
</protein>